<dbReference type="EMBL" id="AYRZ02000002">
    <property type="protein sequence ID" value="PHT89037.1"/>
    <property type="molecule type" value="Genomic_DNA"/>
</dbReference>
<evidence type="ECO:0000313" key="2">
    <source>
        <dbReference type="Proteomes" id="UP000222542"/>
    </source>
</evidence>
<organism evidence="1 2">
    <name type="scientific">Capsicum annuum</name>
    <name type="common">Capsicum pepper</name>
    <dbReference type="NCBI Taxonomy" id="4072"/>
    <lineage>
        <taxon>Eukaryota</taxon>
        <taxon>Viridiplantae</taxon>
        <taxon>Streptophyta</taxon>
        <taxon>Embryophyta</taxon>
        <taxon>Tracheophyta</taxon>
        <taxon>Spermatophyta</taxon>
        <taxon>Magnoliopsida</taxon>
        <taxon>eudicotyledons</taxon>
        <taxon>Gunneridae</taxon>
        <taxon>Pentapetalae</taxon>
        <taxon>asterids</taxon>
        <taxon>lamiids</taxon>
        <taxon>Solanales</taxon>
        <taxon>Solanaceae</taxon>
        <taxon>Solanoideae</taxon>
        <taxon>Capsiceae</taxon>
        <taxon>Capsicum</taxon>
    </lineage>
</organism>
<reference evidence="1 2" key="1">
    <citation type="journal article" date="2014" name="Nat. Genet.">
        <title>Genome sequence of the hot pepper provides insights into the evolution of pungency in Capsicum species.</title>
        <authorList>
            <person name="Kim S."/>
            <person name="Park M."/>
            <person name="Yeom S.I."/>
            <person name="Kim Y.M."/>
            <person name="Lee J.M."/>
            <person name="Lee H.A."/>
            <person name="Seo E."/>
            <person name="Choi J."/>
            <person name="Cheong K."/>
            <person name="Kim K.T."/>
            <person name="Jung K."/>
            <person name="Lee G.W."/>
            <person name="Oh S.K."/>
            <person name="Bae C."/>
            <person name="Kim S.B."/>
            <person name="Lee H.Y."/>
            <person name="Kim S.Y."/>
            <person name="Kim M.S."/>
            <person name="Kang B.C."/>
            <person name="Jo Y.D."/>
            <person name="Yang H.B."/>
            <person name="Jeong H.J."/>
            <person name="Kang W.H."/>
            <person name="Kwon J.K."/>
            <person name="Shin C."/>
            <person name="Lim J.Y."/>
            <person name="Park J.H."/>
            <person name="Huh J.H."/>
            <person name="Kim J.S."/>
            <person name="Kim B.D."/>
            <person name="Cohen O."/>
            <person name="Paran I."/>
            <person name="Suh M.C."/>
            <person name="Lee S.B."/>
            <person name="Kim Y.K."/>
            <person name="Shin Y."/>
            <person name="Noh S.J."/>
            <person name="Park J."/>
            <person name="Seo Y.S."/>
            <person name="Kwon S.Y."/>
            <person name="Kim H.A."/>
            <person name="Park J.M."/>
            <person name="Kim H.J."/>
            <person name="Choi S.B."/>
            <person name="Bosland P.W."/>
            <person name="Reeves G."/>
            <person name="Jo S.H."/>
            <person name="Lee B.W."/>
            <person name="Cho H.T."/>
            <person name="Choi H.S."/>
            <person name="Lee M.S."/>
            <person name="Yu Y."/>
            <person name="Do Choi Y."/>
            <person name="Park B.S."/>
            <person name="van Deynze A."/>
            <person name="Ashrafi H."/>
            <person name="Hill T."/>
            <person name="Kim W.T."/>
            <person name="Pai H.S."/>
            <person name="Ahn H.K."/>
            <person name="Yeam I."/>
            <person name="Giovannoni J.J."/>
            <person name="Rose J.K."/>
            <person name="Sorensen I."/>
            <person name="Lee S.J."/>
            <person name="Kim R.W."/>
            <person name="Choi I.Y."/>
            <person name="Choi B.S."/>
            <person name="Lim J.S."/>
            <person name="Lee Y.H."/>
            <person name="Choi D."/>
        </authorList>
    </citation>
    <scope>NUCLEOTIDE SEQUENCE [LARGE SCALE GENOMIC DNA]</scope>
    <source>
        <strain evidence="2">cv. CM334</strain>
    </source>
</reference>
<reference evidence="1 2" key="2">
    <citation type="journal article" date="2017" name="Genome Biol.">
        <title>New reference genome sequences of hot pepper reveal the massive evolution of plant disease-resistance genes by retroduplication.</title>
        <authorList>
            <person name="Kim S."/>
            <person name="Park J."/>
            <person name="Yeom S.I."/>
            <person name="Kim Y.M."/>
            <person name="Seo E."/>
            <person name="Kim K.T."/>
            <person name="Kim M.S."/>
            <person name="Lee J.M."/>
            <person name="Cheong K."/>
            <person name="Shin H.S."/>
            <person name="Kim S.B."/>
            <person name="Han K."/>
            <person name="Lee J."/>
            <person name="Park M."/>
            <person name="Lee H.A."/>
            <person name="Lee H.Y."/>
            <person name="Lee Y."/>
            <person name="Oh S."/>
            <person name="Lee J.H."/>
            <person name="Choi E."/>
            <person name="Choi E."/>
            <person name="Lee S.E."/>
            <person name="Jeon J."/>
            <person name="Kim H."/>
            <person name="Choi G."/>
            <person name="Song H."/>
            <person name="Lee J."/>
            <person name="Lee S.C."/>
            <person name="Kwon J.K."/>
            <person name="Lee H.Y."/>
            <person name="Koo N."/>
            <person name="Hong Y."/>
            <person name="Kim R.W."/>
            <person name="Kang W.H."/>
            <person name="Huh J.H."/>
            <person name="Kang B.C."/>
            <person name="Yang T.J."/>
            <person name="Lee Y.H."/>
            <person name="Bennetzen J.L."/>
            <person name="Choi D."/>
        </authorList>
    </citation>
    <scope>NUCLEOTIDE SEQUENCE [LARGE SCALE GENOMIC DNA]</scope>
    <source>
        <strain evidence="2">cv. CM334</strain>
    </source>
</reference>
<name>A0A2G3A473_CAPAN</name>
<sequence>MGEMVKDGIKTDRIMSFTILKATTQAIQKGLGSVRGKKYEKYTSAIVVGQLARERGPHHRYPQGHSIEDCRALKREIEKIIQDKLIMVQNIDSKESSSHADMQTSR</sequence>
<dbReference type="Gramene" id="PHT89037">
    <property type="protein sequence ID" value="PHT89037"/>
    <property type="gene ID" value="T459_04150"/>
</dbReference>
<dbReference type="Proteomes" id="UP000222542">
    <property type="component" value="Unassembled WGS sequence"/>
</dbReference>
<accession>A0A2G3A473</accession>
<comment type="caution">
    <text evidence="1">The sequence shown here is derived from an EMBL/GenBank/DDBJ whole genome shotgun (WGS) entry which is preliminary data.</text>
</comment>
<keyword evidence="2" id="KW-1185">Reference proteome</keyword>
<evidence type="ECO:0000313" key="1">
    <source>
        <dbReference type="EMBL" id="PHT89037.1"/>
    </source>
</evidence>
<protein>
    <submittedName>
        <fullName evidence="1">Uncharacterized protein</fullName>
    </submittedName>
</protein>
<gene>
    <name evidence="1" type="ORF">T459_04150</name>
</gene>
<proteinExistence type="predicted"/>
<dbReference type="AlphaFoldDB" id="A0A2G3A473"/>